<evidence type="ECO:0000259" key="4">
    <source>
        <dbReference type="Pfam" id="PF00561"/>
    </source>
</evidence>
<evidence type="ECO:0000256" key="2">
    <source>
        <dbReference type="ARBA" id="ARBA00023239"/>
    </source>
</evidence>
<dbReference type="GO" id="GO:0070205">
    <property type="term" value="F:2-succinyl-6-hydroxy-2,4-cyclohexadiene-1-carboxylate synthase activity"/>
    <property type="evidence" value="ECO:0007669"/>
    <property type="project" value="UniProtKB-UniRule"/>
</dbReference>
<evidence type="ECO:0000313" key="6">
    <source>
        <dbReference type="Proteomes" id="UP000315636"/>
    </source>
</evidence>
<comment type="catalytic activity">
    <reaction evidence="3">
        <text>5-enolpyruvoyl-6-hydroxy-2-succinyl-cyclohex-3-ene-1-carboxylate = (1R,6R)-6-hydroxy-2-succinyl-cyclohexa-2,4-diene-1-carboxylate + pyruvate</text>
        <dbReference type="Rhea" id="RHEA:25597"/>
        <dbReference type="ChEBI" id="CHEBI:15361"/>
        <dbReference type="ChEBI" id="CHEBI:58689"/>
        <dbReference type="ChEBI" id="CHEBI:58818"/>
        <dbReference type="EC" id="4.2.99.20"/>
    </reaction>
</comment>
<dbReference type="GO" id="GO:0009234">
    <property type="term" value="P:menaquinone biosynthetic process"/>
    <property type="evidence" value="ECO:0007669"/>
    <property type="project" value="UniProtKB-UniRule"/>
</dbReference>
<evidence type="ECO:0000256" key="3">
    <source>
        <dbReference type="HAMAP-Rule" id="MF_01660"/>
    </source>
</evidence>
<keyword evidence="6" id="KW-1185">Reference proteome</keyword>
<dbReference type="InterPro" id="IPR022485">
    <property type="entry name" value="SHCHC_synthase_MenH"/>
</dbReference>
<reference evidence="5 6" key="1">
    <citation type="submission" date="2017-05" db="EMBL/GenBank/DDBJ databases">
        <authorList>
            <person name="Varghese N."/>
            <person name="Submissions S."/>
        </authorList>
    </citation>
    <scope>NUCLEOTIDE SEQUENCE [LARGE SCALE GENOMIC DNA]</scope>
    <source>
        <strain evidence="5 6">DSM 45474</strain>
    </source>
</reference>
<dbReference type="Gene3D" id="3.40.50.1820">
    <property type="entry name" value="alpha/beta hydrolase"/>
    <property type="match status" value="1"/>
</dbReference>
<dbReference type="AlphaFoldDB" id="A0A521F0U1"/>
<dbReference type="RefSeq" id="WP_185956341.1">
    <property type="nucleotide sequence ID" value="NZ_FXTI01000012.1"/>
</dbReference>
<dbReference type="SUPFAM" id="SSF53474">
    <property type="entry name" value="alpha/beta-Hydrolases"/>
    <property type="match status" value="1"/>
</dbReference>
<evidence type="ECO:0000256" key="1">
    <source>
        <dbReference type="ARBA" id="ARBA00022428"/>
    </source>
</evidence>
<feature type="domain" description="AB hydrolase-1" evidence="4">
    <location>
        <begin position="19"/>
        <end position="254"/>
    </location>
</feature>
<comment type="pathway">
    <text evidence="3">Quinol/quinone metabolism; menaquinone biosynthesis.</text>
</comment>
<dbReference type="Pfam" id="PF00561">
    <property type="entry name" value="Abhydrolase_1"/>
    <property type="match status" value="1"/>
</dbReference>
<comment type="similarity">
    <text evidence="3">Belongs to the AB hydrolase superfamily. MenH family.</text>
</comment>
<dbReference type="InterPro" id="IPR029058">
    <property type="entry name" value="AB_hydrolase_fold"/>
</dbReference>
<sequence>MRMDVNGIQYHLAVKGEGPPLLLLHGFTGSLNTFAPFVPSWSRSHRVIRLDLIGHGQTDAPQIPDRYTMEEVGKDLRVILDQLEIKRTHILGYSMGGRLALSFALMYPERVESLLLESSSPGLRTEAERRARRKQDASLADWIEREGMEAFVRYWEGIPLFSTQKRLSERVRRHIREERLANRAEGLAGSLRGMGTGRQPSWWDHLQCVKQPVALITGEEDQKFCRIADAMEQGFPFARQWRVSRAGHAVHVEQPHIFDKIVKGFLLAPNEIFFSSSKEDESVEY</sequence>
<comment type="subunit">
    <text evidence="3">Monomer.</text>
</comment>
<keyword evidence="1 3" id="KW-0474">Menaquinone biosynthesis</keyword>
<dbReference type="HAMAP" id="MF_01660">
    <property type="entry name" value="MenH"/>
    <property type="match status" value="1"/>
</dbReference>
<dbReference type="NCBIfam" id="TIGR03695">
    <property type="entry name" value="menH_SHCHC"/>
    <property type="match status" value="1"/>
</dbReference>
<comment type="function">
    <text evidence="3">Catalyzes a proton abstraction reaction that results in 2,5-elimination of pyruvate from 2-succinyl-5-enolpyruvyl-6-hydroxy-3-cyclohexene-1-carboxylate (SEPHCHC) and the formation of 2-succinyl-6-hydroxy-2,4-cyclohexadiene-1-carboxylate (SHCHC).</text>
</comment>
<dbReference type="PANTHER" id="PTHR42916:SF1">
    <property type="entry name" value="PROTEIN PHYLLO, CHLOROPLASTIC"/>
    <property type="match status" value="1"/>
</dbReference>
<dbReference type="InterPro" id="IPR000073">
    <property type="entry name" value="AB_hydrolase_1"/>
</dbReference>
<evidence type="ECO:0000313" key="5">
    <source>
        <dbReference type="EMBL" id="SMO89808.1"/>
    </source>
</evidence>
<accession>A0A521F0U1</accession>
<gene>
    <name evidence="3" type="primary">menH</name>
    <name evidence="5" type="ORF">SAMN06264849_11214</name>
</gene>
<comment type="pathway">
    <text evidence="3">Quinol/quinone metabolism; 1,4-dihydroxy-2-naphthoate biosynthesis; 1,4-dihydroxy-2-naphthoate from chorismate: step 3/7.</text>
</comment>
<dbReference type="UniPathway" id="UPA01057">
    <property type="reaction ID" value="UER00900"/>
</dbReference>
<dbReference type="PANTHER" id="PTHR42916">
    <property type="entry name" value="2-SUCCINYL-5-ENOLPYRUVYL-6-HYDROXY-3-CYCLOHEXENE-1-CARBOXYLATE SYNTHASE"/>
    <property type="match status" value="1"/>
</dbReference>
<dbReference type="EMBL" id="FXTI01000012">
    <property type="protein sequence ID" value="SMO89808.1"/>
    <property type="molecule type" value="Genomic_DNA"/>
</dbReference>
<organism evidence="5 6">
    <name type="scientific">Melghirimyces algeriensis</name>
    <dbReference type="NCBI Taxonomy" id="910412"/>
    <lineage>
        <taxon>Bacteria</taxon>
        <taxon>Bacillati</taxon>
        <taxon>Bacillota</taxon>
        <taxon>Bacilli</taxon>
        <taxon>Bacillales</taxon>
        <taxon>Thermoactinomycetaceae</taxon>
        <taxon>Melghirimyces</taxon>
    </lineage>
</organism>
<keyword evidence="2 3" id="KW-0456">Lyase</keyword>
<dbReference type="PRINTS" id="PR00111">
    <property type="entry name" value="ABHYDROLASE"/>
</dbReference>
<dbReference type="Proteomes" id="UP000315636">
    <property type="component" value="Unassembled WGS sequence"/>
</dbReference>
<proteinExistence type="inferred from homology"/>
<protein>
    <recommendedName>
        <fullName evidence="3">Putative 2-succinyl-6-hydroxy-2,4-cyclohexadiene-1-carboxylate synthase</fullName>
        <shortName evidence="3">SHCHC synthase</shortName>
        <ecNumber evidence="3">4.2.99.20</ecNumber>
    </recommendedName>
</protein>
<dbReference type="UniPathway" id="UPA00079"/>
<name>A0A521F0U1_9BACL</name>
<dbReference type="EC" id="4.2.99.20" evidence="3"/>